<name>A0A0B7HFL5_9FLAO</name>
<keyword evidence="2" id="KW-0560">Oxidoreductase</keyword>
<reference evidence="12 13" key="1">
    <citation type="submission" date="2015-01" db="EMBL/GenBank/DDBJ databases">
        <authorList>
            <person name="MANFREDI Pablo"/>
        </authorList>
    </citation>
    <scope>NUCLEOTIDE SEQUENCE [LARGE SCALE GENOMIC DNA]</scope>
    <source>
        <strain evidence="12 13">Ccy74</strain>
    </source>
</reference>
<comment type="catalytic activity">
    <reaction evidence="3">
        <text>L-allo-threonine + NADP(+) = aminoacetone + CO2 + NADPH</text>
        <dbReference type="Rhea" id="RHEA:43524"/>
        <dbReference type="ChEBI" id="CHEBI:16526"/>
        <dbReference type="ChEBI" id="CHEBI:57783"/>
        <dbReference type="ChEBI" id="CHEBI:58320"/>
        <dbReference type="ChEBI" id="CHEBI:58349"/>
        <dbReference type="ChEBI" id="CHEBI:58585"/>
        <dbReference type="EC" id="1.1.1.381"/>
    </reaction>
</comment>
<accession>A0A0B7HFL5</accession>
<dbReference type="CDD" id="cd05233">
    <property type="entry name" value="SDR_c"/>
    <property type="match status" value="1"/>
</dbReference>
<dbReference type="RefSeq" id="WP_018279952.1">
    <property type="nucleotide sequence ID" value="NZ_BOQH01000005.1"/>
</dbReference>
<evidence type="ECO:0000256" key="4">
    <source>
        <dbReference type="ARBA" id="ARBA00044050"/>
    </source>
</evidence>
<dbReference type="Gene3D" id="3.40.50.720">
    <property type="entry name" value="NAD(P)-binding Rossmann-like Domain"/>
    <property type="match status" value="1"/>
</dbReference>
<dbReference type="InterPro" id="IPR036291">
    <property type="entry name" value="NAD(P)-bd_dom_sf"/>
</dbReference>
<comment type="function">
    <text evidence="9">NADP-dependent dehydrogenase with broad substrate specificity acting on 3-hydroxy acids. Catalyzes the NADP-dependent oxidation of L-allo-threonine to L-2-amino-3-keto-butyrate, which is spontaneously decarboxylated into aminoacetone. Also acts on D-threonine, L-serine, D-serine, D-3-hydroxyisobutyrate, L-3-hydroxyisobutyrate, D-glycerate and L-glycerate. Able to catalyze the reduction of the malonic semialdehyde to 3-hydroxypropionic acid. YdfG is apparently supplementing RutE, the presumed malonic semialdehyde reductase involved in pyrimidine degradation since both are able to detoxify malonic semialdehyde.</text>
</comment>
<dbReference type="Pfam" id="PF00106">
    <property type="entry name" value="adh_short"/>
    <property type="match status" value="1"/>
</dbReference>
<organism evidence="12 13">
    <name type="scientific">Capnocytophaga cynodegmi</name>
    <dbReference type="NCBI Taxonomy" id="28189"/>
    <lineage>
        <taxon>Bacteria</taxon>
        <taxon>Pseudomonadati</taxon>
        <taxon>Bacteroidota</taxon>
        <taxon>Flavobacteriia</taxon>
        <taxon>Flavobacteriales</taxon>
        <taxon>Flavobacteriaceae</taxon>
        <taxon>Capnocytophaga</taxon>
    </lineage>
</organism>
<evidence type="ECO:0000256" key="11">
    <source>
        <dbReference type="RuleBase" id="RU000363"/>
    </source>
</evidence>
<evidence type="ECO:0000256" key="9">
    <source>
        <dbReference type="ARBA" id="ARBA00045650"/>
    </source>
</evidence>
<proteinExistence type="inferred from homology"/>
<evidence type="ECO:0000313" key="13">
    <source>
        <dbReference type="Proteomes" id="UP000038083"/>
    </source>
</evidence>
<evidence type="ECO:0000256" key="1">
    <source>
        <dbReference type="ARBA" id="ARBA00006484"/>
    </source>
</evidence>
<dbReference type="EMBL" id="CDOG01000010">
    <property type="protein sequence ID" value="CEN36348.1"/>
    <property type="molecule type" value="Genomic_DNA"/>
</dbReference>
<dbReference type="PROSITE" id="PS00061">
    <property type="entry name" value="ADH_SHORT"/>
    <property type="match status" value="1"/>
</dbReference>
<evidence type="ECO:0000256" key="8">
    <source>
        <dbReference type="ARBA" id="ARBA00044349"/>
    </source>
</evidence>
<dbReference type="InterPro" id="IPR020904">
    <property type="entry name" value="Sc_DH/Rdtase_CS"/>
</dbReference>
<dbReference type="PANTHER" id="PTHR43086:SF3">
    <property type="entry name" value="NADP-DEPENDENT 3-HYDROXY ACID DEHYDROGENASE YDFG"/>
    <property type="match status" value="1"/>
</dbReference>
<protein>
    <recommendedName>
        <fullName evidence="6">NADP-dependent 3-hydroxy acid dehydrogenase YdfG</fullName>
        <ecNumber evidence="4">1.1.1.298</ecNumber>
        <ecNumber evidence="5">1.1.1.381</ecNumber>
    </recommendedName>
    <alternativeName>
        <fullName evidence="8">L-allo-threonine dehydrogenase</fullName>
    </alternativeName>
    <alternativeName>
        <fullName evidence="7">Malonic semialdehyde reductase</fullName>
    </alternativeName>
</protein>
<dbReference type="SUPFAM" id="SSF51735">
    <property type="entry name" value="NAD(P)-binding Rossmann-fold domains"/>
    <property type="match status" value="1"/>
</dbReference>
<sequence length="262" mass="29016">MKKFHYQTALITGASSGIGKAFAYELAKKGVNLVLTARSENLLAEITVDLCKKYGIKAHYIIADLSEANTPEQIFNELKQKNIFIDLLINNAGIGKWTNFLDQTMTSYNEMIILNINSLVALTHLLLPKMLANKQGGIINIASTGALQPCPYIAVYCATKAFVLSFSEALHGEYFEKGITVTSICPGNTQTNFAKTANANTKGMSYDTPEKVAKESLNALLKRKNNKIIGFNNFMQSFIPRLLPRKTVITIVKKMMNKRVNP</sequence>
<gene>
    <name evidence="12" type="ORF">CCYN74_180026</name>
</gene>
<dbReference type="AlphaFoldDB" id="A0A0B7HFL5"/>
<dbReference type="PANTHER" id="PTHR43086">
    <property type="entry name" value="VERY-LONG-CHAIN 3-OXOOACYL-COA REDUCTASE"/>
    <property type="match status" value="1"/>
</dbReference>
<evidence type="ECO:0000256" key="2">
    <source>
        <dbReference type="ARBA" id="ARBA00023002"/>
    </source>
</evidence>
<evidence type="ECO:0000256" key="5">
    <source>
        <dbReference type="ARBA" id="ARBA00044059"/>
    </source>
</evidence>
<dbReference type="PIRSF" id="PIRSF000126">
    <property type="entry name" value="11-beta-HSD1"/>
    <property type="match status" value="1"/>
</dbReference>
<comment type="similarity">
    <text evidence="1 11">Belongs to the short-chain dehydrogenases/reductases (SDR) family.</text>
</comment>
<dbReference type="OrthoDB" id="9808814at2"/>
<dbReference type="EC" id="1.1.1.381" evidence="5"/>
<dbReference type="PRINTS" id="PR00081">
    <property type="entry name" value="GDHRDH"/>
</dbReference>
<dbReference type="EC" id="1.1.1.298" evidence="4"/>
<dbReference type="InterPro" id="IPR002347">
    <property type="entry name" value="SDR_fam"/>
</dbReference>
<evidence type="ECO:0000256" key="3">
    <source>
        <dbReference type="ARBA" id="ARBA00043812"/>
    </source>
</evidence>
<evidence type="ECO:0000313" key="12">
    <source>
        <dbReference type="EMBL" id="CEN36348.1"/>
    </source>
</evidence>
<evidence type="ECO:0000256" key="7">
    <source>
        <dbReference type="ARBA" id="ARBA00044271"/>
    </source>
</evidence>
<evidence type="ECO:0000256" key="6">
    <source>
        <dbReference type="ARBA" id="ARBA00044065"/>
    </source>
</evidence>
<comment type="catalytic activity">
    <reaction evidence="10">
        <text>3-hydroxypropanoate + NADP(+) = 3-oxopropanoate + NADPH + H(+)</text>
        <dbReference type="Rhea" id="RHEA:26438"/>
        <dbReference type="ChEBI" id="CHEBI:15378"/>
        <dbReference type="ChEBI" id="CHEBI:16510"/>
        <dbReference type="ChEBI" id="CHEBI:33190"/>
        <dbReference type="ChEBI" id="CHEBI:57783"/>
        <dbReference type="ChEBI" id="CHEBI:58349"/>
        <dbReference type="EC" id="1.1.1.298"/>
    </reaction>
</comment>
<evidence type="ECO:0000256" key="10">
    <source>
        <dbReference type="ARBA" id="ARBA00047274"/>
    </source>
</evidence>
<dbReference type="PRINTS" id="PR00080">
    <property type="entry name" value="SDRFAMILY"/>
</dbReference>
<dbReference type="Proteomes" id="UP000038083">
    <property type="component" value="Unassembled WGS sequence"/>
</dbReference>
<dbReference type="GO" id="GO:0035527">
    <property type="term" value="F:3-hydroxypropionate dehydrogenase (NADP+) activity"/>
    <property type="evidence" value="ECO:0007669"/>
    <property type="project" value="UniProtKB-EC"/>
</dbReference>